<dbReference type="EMBL" id="DVMS01000093">
    <property type="protein sequence ID" value="HIU38658.1"/>
    <property type="molecule type" value="Genomic_DNA"/>
</dbReference>
<gene>
    <name evidence="2" type="ORF">IAD18_03205</name>
</gene>
<comment type="caution">
    <text evidence="2">The sequence shown here is derived from an EMBL/GenBank/DDBJ whole genome shotgun (WGS) entry which is preliminary data.</text>
</comment>
<sequence>MNKLFIPIMAFLLFLPCIIHAQEKTVINPSEFREITLPDSLQAAIRQHILSAGLYDKSKDMGAITSYYMPCELYPTLAIKIVSQNNVSFEHPTDSTELCDFAFVDGYPFIYQNIRDHKHDADKPIFPTEATCNHTVVISTPPEEGNTTYIAMPVWHFLYISQDTIILLNKETVKFQYETIKHEKTSDYLHEIKRTPTLTAGLYWDVSTQIVEMSLSSNSDDPIHVVVSICDSKGKSLQFGTIDLKGHGHDAIRFPMERLQAGTYFAFITESDNNVTFKFAKP</sequence>
<feature type="signal peptide" evidence="1">
    <location>
        <begin position="1"/>
        <end position="21"/>
    </location>
</feature>
<dbReference type="AlphaFoldDB" id="A0A9D1IKB9"/>
<keyword evidence="1" id="KW-0732">Signal</keyword>
<dbReference type="Proteomes" id="UP000824076">
    <property type="component" value="Unassembled WGS sequence"/>
</dbReference>
<evidence type="ECO:0000313" key="3">
    <source>
        <dbReference type="Proteomes" id="UP000824076"/>
    </source>
</evidence>
<proteinExistence type="predicted"/>
<reference evidence="2" key="1">
    <citation type="submission" date="2020-10" db="EMBL/GenBank/DDBJ databases">
        <authorList>
            <person name="Gilroy R."/>
        </authorList>
    </citation>
    <scope>NUCLEOTIDE SEQUENCE</scope>
    <source>
        <strain evidence="2">17073</strain>
    </source>
</reference>
<feature type="chain" id="PRO_5038778300" description="Secretion system C-terminal sorting domain-containing protein" evidence="1">
    <location>
        <begin position="22"/>
        <end position="282"/>
    </location>
</feature>
<organism evidence="2 3">
    <name type="scientific">Candidatus Limisoma intestinavium</name>
    <dbReference type="NCBI Taxonomy" id="2840856"/>
    <lineage>
        <taxon>Bacteria</taxon>
        <taxon>Pseudomonadati</taxon>
        <taxon>Bacteroidota</taxon>
        <taxon>Bacteroidia</taxon>
        <taxon>Bacteroidales</taxon>
        <taxon>Candidatus Limisoma</taxon>
    </lineage>
</organism>
<evidence type="ECO:0000256" key="1">
    <source>
        <dbReference type="SAM" id="SignalP"/>
    </source>
</evidence>
<name>A0A9D1IKB9_9BACT</name>
<accession>A0A9D1IKB9</accession>
<evidence type="ECO:0008006" key="4">
    <source>
        <dbReference type="Google" id="ProtNLM"/>
    </source>
</evidence>
<evidence type="ECO:0000313" key="2">
    <source>
        <dbReference type="EMBL" id="HIU38658.1"/>
    </source>
</evidence>
<protein>
    <recommendedName>
        <fullName evidence="4">Secretion system C-terminal sorting domain-containing protein</fullName>
    </recommendedName>
</protein>
<reference evidence="2" key="2">
    <citation type="journal article" date="2021" name="PeerJ">
        <title>Extensive microbial diversity within the chicken gut microbiome revealed by metagenomics and culture.</title>
        <authorList>
            <person name="Gilroy R."/>
            <person name="Ravi A."/>
            <person name="Getino M."/>
            <person name="Pursley I."/>
            <person name="Horton D.L."/>
            <person name="Alikhan N.F."/>
            <person name="Baker D."/>
            <person name="Gharbi K."/>
            <person name="Hall N."/>
            <person name="Watson M."/>
            <person name="Adriaenssens E.M."/>
            <person name="Foster-Nyarko E."/>
            <person name="Jarju S."/>
            <person name="Secka A."/>
            <person name="Antonio M."/>
            <person name="Oren A."/>
            <person name="Chaudhuri R.R."/>
            <person name="La Ragione R."/>
            <person name="Hildebrand F."/>
            <person name="Pallen M.J."/>
        </authorList>
    </citation>
    <scope>NUCLEOTIDE SEQUENCE</scope>
    <source>
        <strain evidence="2">17073</strain>
    </source>
</reference>